<proteinExistence type="predicted"/>
<evidence type="ECO:0000256" key="1">
    <source>
        <dbReference type="ARBA" id="ARBA00022729"/>
    </source>
</evidence>
<dbReference type="Gene3D" id="3.10.50.40">
    <property type="match status" value="1"/>
</dbReference>
<dbReference type="Gene3D" id="1.10.4030.10">
    <property type="entry name" value="Porin chaperone SurA, peptide-binding domain"/>
    <property type="match status" value="1"/>
</dbReference>
<protein>
    <submittedName>
        <fullName evidence="4">Putative periplasmic protein</fullName>
    </submittedName>
</protein>
<dbReference type="Pfam" id="PF13624">
    <property type="entry name" value="SurA_N_3"/>
    <property type="match status" value="1"/>
</dbReference>
<dbReference type="InterPro" id="IPR055131">
    <property type="entry name" value="Cj1289-like_C"/>
</dbReference>
<dbReference type="Pfam" id="PF22506">
    <property type="entry name" value="Cj1289-like_C"/>
    <property type="match status" value="1"/>
</dbReference>
<evidence type="ECO:0000313" key="5">
    <source>
        <dbReference type="Proteomes" id="UP000001522"/>
    </source>
</evidence>
<feature type="chain" id="PRO_5003051188" evidence="2">
    <location>
        <begin position="17"/>
        <end position="300"/>
    </location>
</feature>
<evidence type="ECO:0000313" key="4">
    <source>
        <dbReference type="EMBL" id="CBG40524.1"/>
    </source>
</evidence>
<dbReference type="HOGENOM" id="CLU_059173_0_0_7"/>
<dbReference type="GO" id="GO:0003755">
    <property type="term" value="F:peptidyl-prolyl cis-trans isomerase activity"/>
    <property type="evidence" value="ECO:0007669"/>
    <property type="project" value="InterPro"/>
</dbReference>
<dbReference type="eggNOG" id="COG0760">
    <property type="taxonomic scope" value="Bacteria"/>
</dbReference>
<evidence type="ECO:0000256" key="2">
    <source>
        <dbReference type="SAM" id="SignalP"/>
    </source>
</evidence>
<reference evidence="4 5" key="1">
    <citation type="journal article" date="2010" name="BMC Genomics">
        <title>Comparative genomics and proteomics of Helicobacter mustelae, an ulcerogenic and carcinogenic gastric pathogen.</title>
        <authorList>
            <person name="O'Toole P.W."/>
            <person name="Snelling W.J."/>
            <person name="Canchaya C."/>
            <person name="Forde B.M."/>
            <person name="Hardie K.R."/>
            <person name="Josenhans C."/>
            <person name="Graham R.L.J."/>
            <person name="McMullan G."/>
            <person name="Parkhill J."/>
            <person name="Belda E."/>
            <person name="Bentley S.D."/>
        </authorList>
    </citation>
    <scope>NUCLEOTIDE SEQUENCE [LARGE SCALE GENOMIC DNA]</scope>
    <source>
        <strain evidence="5">ATCC 43772 / LMG 18044 / NCTC 12198 / 12198</strain>
    </source>
</reference>
<keyword evidence="5" id="KW-1185">Reference proteome</keyword>
<dbReference type="RefSeq" id="WP_013023591.1">
    <property type="nucleotide sequence ID" value="NC_013949.1"/>
</dbReference>
<dbReference type="InterPro" id="IPR027304">
    <property type="entry name" value="Trigger_fact/SurA_dom_sf"/>
</dbReference>
<name>D3UJ49_HELM1</name>
<dbReference type="SUPFAM" id="SSF109998">
    <property type="entry name" value="Triger factor/SurA peptide-binding domain-like"/>
    <property type="match status" value="1"/>
</dbReference>
<sequence length="300" mass="34671">MRFLLFFALVFSLLFAQEEASTKEKKEPSTEKKSQIAPKGTLIAGIAITVNGDPITLYQIKQTAKEQKLTEEKAIDFLVAQKIKEQEIKRLKINIDEEKIDNEIQNMAYRNGMDTKTFLSAIKKEQHMSEREFKKHLKEQMETQELMRSVLMSNGNSAGEEEMRDYYNKHRGEFNMPKEVLVVRYSAKSSELLEEAIKHPDTAMRGVERVQEKMSLASLAPQIGQVFATTKINEFTTILNAGNNTFVTFLIKEKIGEEQITFQQAKNFITQKLIEKRQDKILEDHFEKIKQKASIITLRK</sequence>
<dbReference type="KEGG" id="hms:HMU12700"/>
<dbReference type="STRING" id="679897.HMU12700"/>
<dbReference type="Proteomes" id="UP000001522">
    <property type="component" value="Chromosome"/>
</dbReference>
<feature type="signal peptide" evidence="2">
    <location>
        <begin position="1"/>
        <end position="16"/>
    </location>
</feature>
<dbReference type="InterPro" id="IPR046357">
    <property type="entry name" value="PPIase_dom_sf"/>
</dbReference>
<dbReference type="InterPro" id="IPR050280">
    <property type="entry name" value="OMP_Chaperone_SurA"/>
</dbReference>
<dbReference type="AlphaFoldDB" id="D3UJ49"/>
<evidence type="ECO:0000259" key="3">
    <source>
        <dbReference type="Pfam" id="PF22506"/>
    </source>
</evidence>
<organism evidence="4 5">
    <name type="scientific">Helicobacter mustelae (strain ATCC 43772 / CCUG 25715 / CIP 103759 / LMG 18044 / NCTC 12198 / R85-136P)</name>
    <name type="common">Campylobacter mustelae</name>
    <dbReference type="NCBI Taxonomy" id="679897"/>
    <lineage>
        <taxon>Bacteria</taxon>
        <taxon>Pseudomonadati</taxon>
        <taxon>Campylobacterota</taxon>
        <taxon>Epsilonproteobacteria</taxon>
        <taxon>Campylobacterales</taxon>
        <taxon>Helicobacteraceae</taxon>
        <taxon>Helicobacter</taxon>
    </lineage>
</organism>
<accession>D3UJ49</accession>
<dbReference type="PANTHER" id="PTHR47637">
    <property type="entry name" value="CHAPERONE SURA"/>
    <property type="match status" value="1"/>
</dbReference>
<feature type="domain" description="Cj1289-like C-terminal" evidence="3">
    <location>
        <begin position="160"/>
        <end position="254"/>
    </location>
</feature>
<gene>
    <name evidence="4" type="ordered locus">HMU12700</name>
</gene>
<keyword evidence="1 2" id="KW-0732">Signal</keyword>
<dbReference type="EMBL" id="FN555004">
    <property type="protein sequence ID" value="CBG40524.1"/>
    <property type="molecule type" value="Genomic_DNA"/>
</dbReference>
<dbReference type="PANTHER" id="PTHR47637:SF1">
    <property type="entry name" value="CHAPERONE SURA"/>
    <property type="match status" value="1"/>
</dbReference>